<feature type="region of interest" description="Disordered" evidence="1">
    <location>
        <begin position="1"/>
        <end position="104"/>
    </location>
</feature>
<gene>
    <name evidence="2" type="ORF">RDI58_001378</name>
</gene>
<dbReference type="Proteomes" id="UP001371456">
    <property type="component" value="Unassembled WGS sequence"/>
</dbReference>
<evidence type="ECO:0000256" key="1">
    <source>
        <dbReference type="SAM" id="MobiDB-lite"/>
    </source>
</evidence>
<evidence type="ECO:0000313" key="2">
    <source>
        <dbReference type="EMBL" id="KAK6803594.1"/>
    </source>
</evidence>
<dbReference type="AlphaFoldDB" id="A0AAN8YQ32"/>
<dbReference type="EMBL" id="JBANQN010000001">
    <property type="protein sequence ID" value="KAK6803594.1"/>
    <property type="molecule type" value="Genomic_DNA"/>
</dbReference>
<accession>A0AAN8YQ32</accession>
<feature type="compositionally biased region" description="Polar residues" evidence="1">
    <location>
        <begin position="68"/>
        <end position="79"/>
    </location>
</feature>
<name>A0AAN8YQ32_SOLBU</name>
<feature type="compositionally biased region" description="Polar residues" evidence="1">
    <location>
        <begin position="92"/>
        <end position="104"/>
    </location>
</feature>
<keyword evidence="3" id="KW-1185">Reference proteome</keyword>
<comment type="caution">
    <text evidence="2">The sequence shown here is derived from an EMBL/GenBank/DDBJ whole genome shotgun (WGS) entry which is preliminary data.</text>
</comment>
<proteinExistence type="predicted"/>
<feature type="compositionally biased region" description="Polar residues" evidence="1">
    <location>
        <begin position="1"/>
        <end position="18"/>
    </location>
</feature>
<sequence>MKSTQTQNNQQSEHNGWTTIVYPKRKKINLQKNVTKDNNQIPNHHKSLHDPTKESKINFNVDSALEAQYQQQPNRNQRSATKREHTCPNPPRSENNINTSTEKNNKSHVQNLVSMCSEKAPNNVEQGNPTILNRPKQNLPESHVTPICKTENSINITYT</sequence>
<protein>
    <submittedName>
        <fullName evidence="2">Uncharacterized protein</fullName>
    </submittedName>
</protein>
<feature type="compositionally biased region" description="Polar residues" evidence="1">
    <location>
        <begin position="30"/>
        <end position="42"/>
    </location>
</feature>
<reference evidence="2 3" key="1">
    <citation type="submission" date="2024-02" db="EMBL/GenBank/DDBJ databases">
        <title>de novo genome assembly of Solanum bulbocastanum strain 11H21.</title>
        <authorList>
            <person name="Hosaka A.J."/>
        </authorList>
    </citation>
    <scope>NUCLEOTIDE SEQUENCE [LARGE SCALE GENOMIC DNA]</scope>
    <source>
        <tissue evidence="2">Young leaves</tissue>
    </source>
</reference>
<evidence type="ECO:0000313" key="3">
    <source>
        <dbReference type="Proteomes" id="UP001371456"/>
    </source>
</evidence>
<organism evidence="2 3">
    <name type="scientific">Solanum bulbocastanum</name>
    <name type="common">Wild potato</name>
    <dbReference type="NCBI Taxonomy" id="147425"/>
    <lineage>
        <taxon>Eukaryota</taxon>
        <taxon>Viridiplantae</taxon>
        <taxon>Streptophyta</taxon>
        <taxon>Embryophyta</taxon>
        <taxon>Tracheophyta</taxon>
        <taxon>Spermatophyta</taxon>
        <taxon>Magnoliopsida</taxon>
        <taxon>eudicotyledons</taxon>
        <taxon>Gunneridae</taxon>
        <taxon>Pentapetalae</taxon>
        <taxon>asterids</taxon>
        <taxon>lamiids</taxon>
        <taxon>Solanales</taxon>
        <taxon>Solanaceae</taxon>
        <taxon>Solanoideae</taxon>
        <taxon>Solaneae</taxon>
        <taxon>Solanum</taxon>
    </lineage>
</organism>